<organism evidence="3 4">
    <name type="scientific">Stylonychia lemnae</name>
    <name type="common">Ciliate</name>
    <dbReference type="NCBI Taxonomy" id="5949"/>
    <lineage>
        <taxon>Eukaryota</taxon>
        <taxon>Sar</taxon>
        <taxon>Alveolata</taxon>
        <taxon>Ciliophora</taxon>
        <taxon>Intramacronucleata</taxon>
        <taxon>Spirotrichea</taxon>
        <taxon>Stichotrichia</taxon>
        <taxon>Sporadotrichida</taxon>
        <taxon>Oxytrichidae</taxon>
        <taxon>Stylonychinae</taxon>
        <taxon>Stylonychia</taxon>
    </lineage>
</organism>
<dbReference type="EMBL" id="CCKQ01004592">
    <property type="protein sequence ID" value="CDW75754.1"/>
    <property type="molecule type" value="Genomic_DNA"/>
</dbReference>
<feature type="compositionally biased region" description="Low complexity" evidence="2">
    <location>
        <begin position="105"/>
        <end position="114"/>
    </location>
</feature>
<evidence type="ECO:0000256" key="2">
    <source>
        <dbReference type="SAM" id="MobiDB-lite"/>
    </source>
</evidence>
<feature type="region of interest" description="Disordered" evidence="2">
    <location>
        <begin position="96"/>
        <end position="148"/>
    </location>
</feature>
<keyword evidence="1" id="KW-0175">Coiled coil</keyword>
<feature type="region of interest" description="Disordered" evidence="2">
    <location>
        <begin position="1"/>
        <end position="70"/>
    </location>
</feature>
<accession>A0A078A4R2</accession>
<name>A0A078A4R2_STYLE</name>
<feature type="coiled-coil region" evidence="1">
    <location>
        <begin position="672"/>
        <end position="699"/>
    </location>
</feature>
<dbReference type="Proteomes" id="UP000039865">
    <property type="component" value="Unassembled WGS sequence"/>
</dbReference>
<feature type="compositionally biased region" description="Basic residues" evidence="2">
    <location>
        <begin position="1"/>
        <end position="11"/>
    </location>
</feature>
<gene>
    <name evidence="3" type="primary">Contig1878.g2030</name>
    <name evidence="3" type="ORF">STYLEM_4749</name>
</gene>
<evidence type="ECO:0000313" key="3">
    <source>
        <dbReference type="EMBL" id="CDW75754.1"/>
    </source>
</evidence>
<sequence>MKTTRNVKKCATKALNKSNIDPPKENASFIHNDNQHITSRQSKIRETVSTQRSQGATNRSKPQQQQQMGVHLRFRNNIISSTKNQRKESNAIVIRDESQLHQHSRQNSSRSHSLGVEKAKKEKEKKSRKKSHKRKKSGGNVLIEQENKKNSNFLDNSDVLETRLRRFNKIEDKENRNIQEQFSQRRQSTIEVQCLKEEILDLQKKLFECQNNLSQQQYKNDCVNQKYKILKEENSKLSEALKQEAENSLKLYDRGQNYKIKYKSNQQELKSLKEEVKGLIDQRNDEINQIRESIEQQIEEYYKERDFITRICQEINIKAYQLHRFYNESQSSVNHYNPQQIARDLLQLSCQMGQSRLVFQGEGNKHTEMVKLVSIVEEKDSKISGENYVVYVNELVKFLLLILNLSNELRFKVDKYLADGSTFSDPGMRYYTNNKQINEQKSEQERHYKLVSHDNDTFHNINEDQQRIPPLLILNDISDKLNQSTLPASGLISGVNSTTNQNNNFKHKFQTHQWQPQILSNIQQMIQDGKTSGRSHETSTFQQHQEYLESLKEAGEDSEEDQFSSQVYRIKDQRHNNHQLKEQINRYDNASGSGCYEADQSYIERSRLNINSSRDSPVKPLMRLQNESQLTSSQNQFDSIPTDINQSQKRYSQNNYNTDTITASSQILSHRTFNLKKEINNLDEEISILQNSLQNALAKRKQN</sequence>
<evidence type="ECO:0000313" key="4">
    <source>
        <dbReference type="Proteomes" id="UP000039865"/>
    </source>
</evidence>
<feature type="compositionally biased region" description="Basic residues" evidence="2">
    <location>
        <begin position="126"/>
        <end position="137"/>
    </location>
</feature>
<dbReference type="InParanoid" id="A0A078A4R2"/>
<evidence type="ECO:0000256" key="1">
    <source>
        <dbReference type="SAM" id="Coils"/>
    </source>
</evidence>
<feature type="compositionally biased region" description="Polar residues" evidence="2">
    <location>
        <begin position="29"/>
        <end position="68"/>
    </location>
</feature>
<feature type="compositionally biased region" description="Basic and acidic residues" evidence="2">
    <location>
        <begin position="115"/>
        <end position="125"/>
    </location>
</feature>
<keyword evidence="4" id="KW-1185">Reference proteome</keyword>
<feature type="coiled-coil region" evidence="1">
    <location>
        <begin position="185"/>
        <end position="304"/>
    </location>
</feature>
<protein>
    <submittedName>
        <fullName evidence="3">Uncharacterized protein</fullName>
    </submittedName>
</protein>
<reference evidence="3 4" key="1">
    <citation type="submission" date="2014-06" db="EMBL/GenBank/DDBJ databases">
        <authorList>
            <person name="Swart Estienne"/>
        </authorList>
    </citation>
    <scope>NUCLEOTIDE SEQUENCE [LARGE SCALE GENOMIC DNA]</scope>
    <source>
        <strain evidence="3 4">130c</strain>
    </source>
</reference>
<proteinExistence type="predicted"/>
<dbReference type="AlphaFoldDB" id="A0A078A4R2"/>